<evidence type="ECO:0000256" key="3">
    <source>
        <dbReference type="ARBA" id="ARBA00022475"/>
    </source>
</evidence>
<keyword evidence="7 8" id="KW-0472">Membrane</keyword>
<dbReference type="InterPro" id="IPR004501">
    <property type="entry name" value="PTS_EIIC_3"/>
</dbReference>
<dbReference type="GO" id="GO:0009401">
    <property type="term" value="P:phosphoenolpyruvate-dependent sugar phosphotransferase system"/>
    <property type="evidence" value="ECO:0007669"/>
    <property type="project" value="InterPro"/>
</dbReference>
<accession>A0A0R2JKP1</accession>
<evidence type="ECO:0000259" key="10">
    <source>
        <dbReference type="PROSITE" id="PS51105"/>
    </source>
</evidence>
<evidence type="ECO:0000256" key="5">
    <source>
        <dbReference type="ARBA" id="ARBA00022692"/>
    </source>
</evidence>
<feature type="transmembrane region" description="Helical" evidence="9">
    <location>
        <begin position="384"/>
        <end position="407"/>
    </location>
</feature>
<evidence type="ECO:0000256" key="6">
    <source>
        <dbReference type="ARBA" id="ARBA00022989"/>
    </source>
</evidence>
<evidence type="ECO:0000256" key="1">
    <source>
        <dbReference type="ARBA" id="ARBA00004651"/>
    </source>
</evidence>
<dbReference type="PIRSF" id="PIRSF006351">
    <property type="entry name" value="PTS_EIIC-Cellobiose"/>
    <property type="match status" value="1"/>
</dbReference>
<feature type="domain" description="PTS EIIC type-3" evidence="10">
    <location>
        <begin position="9"/>
        <end position="415"/>
    </location>
</feature>
<dbReference type="PANTHER" id="PTHR33989:SF4">
    <property type="entry name" value="PTS SYSTEM N,N'-DIACETYLCHITOBIOSE-SPECIFIC EIIC COMPONENT"/>
    <property type="match status" value="1"/>
</dbReference>
<keyword evidence="2 8" id="KW-0813">Transport</keyword>
<feature type="transmembrane region" description="Helical" evidence="9">
    <location>
        <begin position="102"/>
        <end position="121"/>
    </location>
</feature>
<evidence type="ECO:0000313" key="11">
    <source>
        <dbReference type="EMBL" id="KRN77791.1"/>
    </source>
</evidence>
<keyword evidence="12" id="KW-1185">Reference proteome</keyword>
<keyword evidence="11" id="KW-0808">Transferase</keyword>
<evidence type="ECO:0000256" key="2">
    <source>
        <dbReference type="ARBA" id="ARBA00022448"/>
    </source>
</evidence>
<dbReference type="PATRIC" id="fig|1620.3.peg.1332"/>
<dbReference type="GO" id="GO:1901264">
    <property type="term" value="P:carbohydrate derivative transport"/>
    <property type="evidence" value="ECO:0007669"/>
    <property type="project" value="TreeGrafter"/>
</dbReference>
<dbReference type="Proteomes" id="UP000051673">
    <property type="component" value="Unassembled WGS sequence"/>
</dbReference>
<dbReference type="Pfam" id="PF02378">
    <property type="entry name" value="PTS_EIIC"/>
    <property type="match status" value="1"/>
</dbReference>
<dbReference type="GO" id="GO:0005886">
    <property type="term" value="C:plasma membrane"/>
    <property type="evidence" value="ECO:0007669"/>
    <property type="project" value="UniProtKB-SubCell"/>
</dbReference>
<dbReference type="InterPro" id="IPR051088">
    <property type="entry name" value="PTS_Sugar-EIIC/EIIB"/>
</dbReference>
<proteinExistence type="predicted"/>
<gene>
    <name evidence="11" type="ORF">IV67_GL001317</name>
</gene>
<feature type="transmembrane region" description="Helical" evidence="9">
    <location>
        <begin position="33"/>
        <end position="54"/>
    </location>
</feature>
<dbReference type="STRING" id="1620.IV67_GL001317"/>
<feature type="transmembrane region" description="Helical" evidence="9">
    <location>
        <begin position="133"/>
        <end position="159"/>
    </location>
</feature>
<keyword evidence="3 8" id="KW-1003">Cell membrane</keyword>
<feature type="transmembrane region" description="Helical" evidence="9">
    <location>
        <begin position="74"/>
        <end position="95"/>
    </location>
</feature>
<dbReference type="AlphaFoldDB" id="A0A0R2JKP1"/>
<dbReference type="OrthoDB" id="1550290at2"/>
<evidence type="ECO:0000313" key="12">
    <source>
        <dbReference type="Proteomes" id="UP000051673"/>
    </source>
</evidence>
<feature type="transmembrane region" description="Helical" evidence="9">
    <location>
        <begin position="288"/>
        <end position="309"/>
    </location>
</feature>
<dbReference type="RefSeq" id="WP_057786147.1">
    <property type="nucleotide sequence ID" value="NZ_JAERKR010000003.1"/>
</dbReference>
<evidence type="ECO:0000256" key="4">
    <source>
        <dbReference type="ARBA" id="ARBA00022597"/>
    </source>
</evidence>
<keyword evidence="4 8" id="KW-0762">Sugar transport</keyword>
<comment type="subcellular location">
    <subcellularLocation>
        <location evidence="1">Cell membrane</location>
        <topology evidence="1">Multi-pass membrane protein</topology>
    </subcellularLocation>
</comment>
<dbReference type="GO" id="GO:0008982">
    <property type="term" value="F:protein-N(PI)-phosphohistidine-sugar phosphotransferase activity"/>
    <property type="evidence" value="ECO:0007669"/>
    <property type="project" value="UniProtKB-UniRule"/>
</dbReference>
<organism evidence="11 12">
    <name type="scientific">Weissella minor</name>
    <dbReference type="NCBI Taxonomy" id="1620"/>
    <lineage>
        <taxon>Bacteria</taxon>
        <taxon>Bacillati</taxon>
        <taxon>Bacillota</taxon>
        <taxon>Bacilli</taxon>
        <taxon>Lactobacillales</taxon>
        <taxon>Lactobacillaceae</taxon>
        <taxon>Weissella</taxon>
    </lineage>
</organism>
<reference evidence="11 12" key="1">
    <citation type="journal article" date="2015" name="Genome Announc.">
        <title>Expanding the biotechnology potential of lactobacilli through comparative genomics of 213 strains and associated genera.</title>
        <authorList>
            <person name="Sun Z."/>
            <person name="Harris H.M."/>
            <person name="McCann A."/>
            <person name="Guo C."/>
            <person name="Argimon S."/>
            <person name="Zhang W."/>
            <person name="Yang X."/>
            <person name="Jeffery I.B."/>
            <person name="Cooney J.C."/>
            <person name="Kagawa T.F."/>
            <person name="Liu W."/>
            <person name="Song Y."/>
            <person name="Salvetti E."/>
            <person name="Wrobel A."/>
            <person name="Rasinkangas P."/>
            <person name="Parkhill J."/>
            <person name="Rea M.C."/>
            <person name="O'Sullivan O."/>
            <person name="Ritari J."/>
            <person name="Douillard F.P."/>
            <person name="Paul Ross R."/>
            <person name="Yang R."/>
            <person name="Briner A.E."/>
            <person name="Felis G.E."/>
            <person name="de Vos W.M."/>
            <person name="Barrangou R."/>
            <person name="Klaenhammer T.R."/>
            <person name="Caufield P.W."/>
            <person name="Cui Y."/>
            <person name="Zhang H."/>
            <person name="O'Toole P.W."/>
        </authorList>
    </citation>
    <scope>NUCLEOTIDE SEQUENCE [LARGE SCALE GENOMIC DNA]</scope>
    <source>
        <strain evidence="11 12">DSM 20014</strain>
    </source>
</reference>
<dbReference type="PANTHER" id="PTHR33989">
    <property type="match status" value="1"/>
</dbReference>
<dbReference type="InterPro" id="IPR003352">
    <property type="entry name" value="PTS_EIIC"/>
</dbReference>
<feature type="transmembrane region" description="Helical" evidence="9">
    <location>
        <begin position="219"/>
        <end position="242"/>
    </location>
</feature>
<keyword evidence="6 9" id="KW-1133">Transmembrane helix</keyword>
<protein>
    <recommendedName>
        <fullName evidence="8">Permease IIC component</fullName>
    </recommendedName>
</protein>
<dbReference type="PROSITE" id="PS51105">
    <property type="entry name" value="PTS_EIIC_TYPE_3"/>
    <property type="match status" value="1"/>
</dbReference>
<comment type="caution">
    <text evidence="11">The sequence shown here is derived from an EMBL/GenBank/DDBJ whole genome shotgun (WGS) entry which is preliminary data.</text>
</comment>
<dbReference type="InterPro" id="IPR004796">
    <property type="entry name" value="PTS_IIC_cello"/>
</dbReference>
<keyword evidence="5 9" id="KW-0812">Transmembrane</keyword>
<dbReference type="NCBIfam" id="TIGR00410">
    <property type="entry name" value="lacE"/>
    <property type="match status" value="1"/>
</dbReference>
<dbReference type="EMBL" id="JQCD01000009">
    <property type="protein sequence ID" value="KRN77791.1"/>
    <property type="molecule type" value="Genomic_DNA"/>
</dbReference>
<comment type="function">
    <text evidence="8">The phosphoenolpyruvate-dependent sugar phosphotransferase system (PTS), a major carbohydrate active -transport system, catalyzes the phosphorylation of incoming sugar substrates concomitant with their translocation across the cell membrane.</text>
</comment>
<feature type="transmembrane region" description="Helical" evidence="9">
    <location>
        <begin position="179"/>
        <end position="199"/>
    </location>
</feature>
<evidence type="ECO:0000256" key="9">
    <source>
        <dbReference type="SAM" id="Phobius"/>
    </source>
</evidence>
<name>A0A0R2JKP1_9LACO</name>
<sequence>MNDKVTHFLEKYLQPIGVKLAANKPLNAIRDGIALSMPLVIVGSMALLIANGFSIEPFKNWLIDTGIFDWLVKIVNSSFGLIGLVASFGIAYRYAESHGTDALSAGILSLASFFLVTPDLLSAGKEPQTGIAYSFLGAGGLFAAILVALISTAIFNWFVKHNIRIKMPAGVPPAVSNSFAALIPGFVILIFWGLVYAGLQMTPFENIHQVLQVLLGKPLGAFGGSLIGAIVVTILTSLLWFIGIHGGNITGAIMSPIWLALMAENLKVYQSNPGAVMPHIVTQPFMDFFVYLGGGGATLGLVCAMWIAAKSTRYKTLEKLITPPGLFNINEPTMFGVPVVLNVSLIIPFVFVPVINAIIAYVAMSTGLVHATVGVVVPWVTPPIISGFLATGSHISGAVLQIGLLVLDTLLYLPFMKTIDRIELAEEQKIAQKEVA</sequence>
<evidence type="ECO:0000256" key="7">
    <source>
        <dbReference type="ARBA" id="ARBA00023136"/>
    </source>
</evidence>
<feature type="transmembrane region" description="Helical" evidence="9">
    <location>
        <begin position="339"/>
        <end position="364"/>
    </location>
</feature>
<evidence type="ECO:0000256" key="8">
    <source>
        <dbReference type="PIRNR" id="PIRNR006351"/>
    </source>
</evidence>